<keyword evidence="3" id="KW-0411">Iron-sulfur</keyword>
<dbReference type="PROSITE" id="PS00198">
    <property type="entry name" value="4FE4S_FER_1"/>
    <property type="match status" value="1"/>
</dbReference>
<gene>
    <name evidence="5" type="ORF">ACFQ5N_09440</name>
</gene>
<organism evidence="5 6">
    <name type="scientific">Lutibacter holmesii</name>
    <dbReference type="NCBI Taxonomy" id="1137985"/>
    <lineage>
        <taxon>Bacteria</taxon>
        <taxon>Pseudomonadati</taxon>
        <taxon>Bacteroidota</taxon>
        <taxon>Flavobacteriia</taxon>
        <taxon>Flavobacteriales</taxon>
        <taxon>Flavobacteriaceae</taxon>
        <taxon>Lutibacter</taxon>
    </lineage>
</organism>
<name>A0ABW3WNT8_9FLAO</name>
<keyword evidence="6" id="KW-1185">Reference proteome</keyword>
<evidence type="ECO:0000256" key="2">
    <source>
        <dbReference type="ARBA" id="ARBA00023004"/>
    </source>
</evidence>
<reference evidence="6" key="1">
    <citation type="journal article" date="2019" name="Int. J. Syst. Evol. Microbiol.">
        <title>The Global Catalogue of Microorganisms (GCM) 10K type strain sequencing project: providing services to taxonomists for standard genome sequencing and annotation.</title>
        <authorList>
            <consortium name="The Broad Institute Genomics Platform"/>
            <consortium name="The Broad Institute Genome Sequencing Center for Infectious Disease"/>
            <person name="Wu L."/>
            <person name="Ma J."/>
        </authorList>
    </citation>
    <scope>NUCLEOTIDE SEQUENCE [LARGE SCALE GENOMIC DNA]</scope>
    <source>
        <strain evidence="6">CCUG 62221</strain>
    </source>
</reference>
<feature type="domain" description="4Fe-4S ferredoxin-type" evidence="4">
    <location>
        <begin position="1"/>
        <end position="29"/>
    </location>
</feature>
<evidence type="ECO:0000256" key="3">
    <source>
        <dbReference type="ARBA" id="ARBA00023014"/>
    </source>
</evidence>
<dbReference type="InterPro" id="IPR017896">
    <property type="entry name" value="4Fe4S_Fe-S-bd"/>
</dbReference>
<dbReference type="Proteomes" id="UP001597241">
    <property type="component" value="Unassembled WGS sequence"/>
</dbReference>
<accession>A0ABW3WNT8</accession>
<proteinExistence type="predicted"/>
<dbReference type="Pfam" id="PF00037">
    <property type="entry name" value="Fer4"/>
    <property type="match status" value="1"/>
</dbReference>
<dbReference type="Gene3D" id="3.30.70.20">
    <property type="match status" value="1"/>
</dbReference>
<evidence type="ECO:0000313" key="5">
    <source>
        <dbReference type="EMBL" id="MFD1294056.1"/>
    </source>
</evidence>
<evidence type="ECO:0000259" key="4">
    <source>
        <dbReference type="PROSITE" id="PS51379"/>
    </source>
</evidence>
<dbReference type="PROSITE" id="PS51379">
    <property type="entry name" value="4FE4S_FER_2"/>
    <property type="match status" value="1"/>
</dbReference>
<sequence length="116" mass="12729">MAIKITDECINCGACEPECPNNAIYETSEDWTYAEGTTLNGNIILPNGVKVNAEELQEPLSDEVFFIIASKCTECKGFHNEPQCAAVCPVDCCVPDEDVVETATQLLAKQEFLHKD</sequence>
<protein>
    <submittedName>
        <fullName evidence="5">4Fe-4S binding protein</fullName>
    </submittedName>
</protein>
<dbReference type="RefSeq" id="WP_386809249.1">
    <property type="nucleotide sequence ID" value="NZ_JBHTMV010000004.1"/>
</dbReference>
<dbReference type="SUPFAM" id="SSF54862">
    <property type="entry name" value="4Fe-4S ferredoxins"/>
    <property type="match status" value="1"/>
</dbReference>
<keyword evidence="2" id="KW-0408">Iron</keyword>
<evidence type="ECO:0000256" key="1">
    <source>
        <dbReference type="ARBA" id="ARBA00022723"/>
    </source>
</evidence>
<comment type="caution">
    <text evidence="5">The sequence shown here is derived from an EMBL/GenBank/DDBJ whole genome shotgun (WGS) entry which is preliminary data.</text>
</comment>
<dbReference type="EMBL" id="JBHTMV010000004">
    <property type="protein sequence ID" value="MFD1294056.1"/>
    <property type="molecule type" value="Genomic_DNA"/>
</dbReference>
<evidence type="ECO:0000313" key="6">
    <source>
        <dbReference type="Proteomes" id="UP001597241"/>
    </source>
</evidence>
<dbReference type="InterPro" id="IPR017900">
    <property type="entry name" value="4Fe4S_Fe_S_CS"/>
</dbReference>
<keyword evidence="1" id="KW-0479">Metal-binding</keyword>